<dbReference type="Proteomes" id="UP000681967">
    <property type="component" value="Unassembled WGS sequence"/>
</dbReference>
<dbReference type="EMBL" id="CAJOBH010009496">
    <property type="protein sequence ID" value="CAF4142329.1"/>
    <property type="molecule type" value="Genomic_DNA"/>
</dbReference>
<dbReference type="EMBL" id="CAJOBI010005079">
    <property type="protein sequence ID" value="CAF4021371.1"/>
    <property type="molecule type" value="Genomic_DNA"/>
</dbReference>
<feature type="non-terminal residue" evidence="2">
    <location>
        <position position="1"/>
    </location>
</feature>
<keyword evidence="1" id="KW-0175">Coiled coil</keyword>
<accession>A0A8S2NW60</accession>
<dbReference type="Proteomes" id="UP000676336">
    <property type="component" value="Unassembled WGS sequence"/>
</dbReference>
<sequence length="129" mass="14950">PLHEFLTVDTVVQTKPPIEMIIECMNLLRKIDGKVLIRTTINNDDKKQIVPSSAQSSITDDINGKLQELELFRHENERLRSELSSNKTEITVLRGERDSLMHTISKLDIELTKAEYQRLAQQQQQPRKK</sequence>
<evidence type="ECO:0000256" key="1">
    <source>
        <dbReference type="SAM" id="Coils"/>
    </source>
</evidence>
<evidence type="ECO:0000313" key="3">
    <source>
        <dbReference type="EMBL" id="CAF4142329.1"/>
    </source>
</evidence>
<proteinExistence type="predicted"/>
<reference evidence="2" key="1">
    <citation type="submission" date="2021-02" db="EMBL/GenBank/DDBJ databases">
        <authorList>
            <person name="Nowell W R."/>
        </authorList>
    </citation>
    <scope>NUCLEOTIDE SEQUENCE</scope>
</reference>
<evidence type="ECO:0000313" key="2">
    <source>
        <dbReference type="EMBL" id="CAF4021371.1"/>
    </source>
</evidence>
<evidence type="ECO:0000313" key="4">
    <source>
        <dbReference type="Proteomes" id="UP000676336"/>
    </source>
</evidence>
<protein>
    <submittedName>
        <fullName evidence="2">Uncharacterized protein</fullName>
    </submittedName>
</protein>
<dbReference type="AlphaFoldDB" id="A0A8S2NW60"/>
<feature type="coiled-coil region" evidence="1">
    <location>
        <begin position="62"/>
        <end position="89"/>
    </location>
</feature>
<name>A0A8S2NW60_9BILA</name>
<gene>
    <name evidence="3" type="ORF">BYL167_LOCUS21090</name>
    <name evidence="2" type="ORF">SMN809_LOCUS13040</name>
</gene>
<comment type="caution">
    <text evidence="2">The sequence shown here is derived from an EMBL/GenBank/DDBJ whole genome shotgun (WGS) entry which is preliminary data.</text>
</comment>
<organism evidence="2 4">
    <name type="scientific">Rotaria magnacalcarata</name>
    <dbReference type="NCBI Taxonomy" id="392030"/>
    <lineage>
        <taxon>Eukaryota</taxon>
        <taxon>Metazoa</taxon>
        <taxon>Spiralia</taxon>
        <taxon>Gnathifera</taxon>
        <taxon>Rotifera</taxon>
        <taxon>Eurotatoria</taxon>
        <taxon>Bdelloidea</taxon>
        <taxon>Philodinida</taxon>
        <taxon>Philodinidae</taxon>
        <taxon>Rotaria</taxon>
    </lineage>
</organism>